<organism evidence="1 2">
    <name type="scientific">Streptococcus phage vB_SthS_VA460</name>
    <dbReference type="NCBI Taxonomy" id="2069609"/>
    <lineage>
        <taxon>Viruses</taxon>
        <taxon>Duplodnaviria</taxon>
        <taxon>Heunggongvirae</taxon>
        <taxon>Uroviricota</taxon>
        <taxon>Caudoviricetes</taxon>
        <taxon>Aliceevansviridae</taxon>
        <taxon>Moineauvirus</taxon>
        <taxon>Moineauvirus VA460</taxon>
    </lineage>
</organism>
<dbReference type="GeneID" id="77923727"/>
<evidence type="ECO:0000313" key="1">
    <source>
        <dbReference type="EMBL" id="AUN43427.1"/>
    </source>
</evidence>
<sequence length="113" mass="13605">MNVKEVFCDNCFKWKKREDLVEARGELYCEECGSVLIRTDDYNPKRERKYTIRAKGIDHRFNWLMRDEQSGKYVFGSPKKTICQLIFTEKELARDDIPYMLYNDAFEVEEVEE</sequence>
<dbReference type="EMBL" id="MG708275">
    <property type="protein sequence ID" value="AUN43427.1"/>
    <property type="molecule type" value="Genomic_DNA"/>
</dbReference>
<dbReference type="KEGG" id="vg:77923727"/>
<dbReference type="Proteomes" id="UP000240409">
    <property type="component" value="Segment"/>
</dbReference>
<accession>A0A2I6QR12</accession>
<proteinExistence type="predicted"/>
<protein>
    <submittedName>
        <fullName evidence="1">Uncharacterized protein</fullName>
    </submittedName>
</protein>
<name>A0A2I6QR12_9CAUD</name>
<keyword evidence="2" id="KW-1185">Reference proteome</keyword>
<dbReference type="RefSeq" id="YP_010648290.1">
    <property type="nucleotide sequence ID" value="NC_070726.1"/>
</dbReference>
<evidence type="ECO:0000313" key="2">
    <source>
        <dbReference type="Proteomes" id="UP000240409"/>
    </source>
</evidence>
<reference evidence="1 2" key="1">
    <citation type="submission" date="2017-12" db="EMBL/GenBank/DDBJ databases">
        <title>Streptococcus thermophilus bacteriophages and their control in the dairy environment.</title>
        <authorList>
            <person name="Duarte V.S."/>
            <person name="Treu L."/>
            <person name="Giaretta S."/>
            <person name="Campanaro S."/>
            <person name="Vidigal P.M.P."/>
            <person name="Tarrah A."/>
            <person name="Corich V."/>
            <person name="Giacomini A."/>
        </authorList>
    </citation>
    <scope>NUCLEOTIDE SEQUENCE [LARGE SCALE GENOMIC DNA]</scope>
</reference>